<evidence type="ECO:0000256" key="3">
    <source>
        <dbReference type="ARBA" id="ARBA00022801"/>
    </source>
</evidence>
<dbReference type="Gene3D" id="3.60.15.10">
    <property type="entry name" value="Ribonuclease Z/Hydroxyacylglutathione hydrolase-like"/>
    <property type="match status" value="1"/>
</dbReference>
<proteinExistence type="predicted"/>
<dbReference type="PANTHER" id="PTHR46233:SF3">
    <property type="entry name" value="HYDROXYACYLGLUTATHIONE HYDROLASE GLOC"/>
    <property type="match status" value="1"/>
</dbReference>
<dbReference type="Pfam" id="PF00753">
    <property type="entry name" value="Lactamase_B"/>
    <property type="match status" value="1"/>
</dbReference>
<keyword evidence="4" id="KW-0862">Zinc</keyword>
<sequence>MVAAGAGALSVLSSVTSAQILPLDQFFNLTTFPNEQAENVTRYLNEAAALDQCIVQQVYPQLFTFPPGFVQPFSPFDSFFFVGHTFVSAWAYNTGDGLVLIDALDNQDDIDAILLPSLQSFGFQGSDIKHVIITHEHADHYGGAKYLQEKFGPAVYASAAAWDAMATVGPNTNPPVPTKDKTLANGDDLTVGNVTFQIVLTPGHTPGTLSIIFPVFEKGEAHIAGLSGGTGTPADQTSREQKIVSQNRFADIAKEKGVDTLISNHQVADHALFHADMLAHRAQGVANPFVIGVDNFEKYMRINALCSRVRAARDGMNLQV</sequence>
<keyword evidence="7" id="KW-1185">Reference proteome</keyword>
<keyword evidence="3 6" id="KW-0378">Hydrolase</keyword>
<dbReference type="InterPro" id="IPR036866">
    <property type="entry name" value="RibonucZ/Hydroxyglut_hydro"/>
</dbReference>
<dbReference type="EMBL" id="ML994745">
    <property type="protein sequence ID" value="KAF2175135.1"/>
    <property type="molecule type" value="Genomic_DNA"/>
</dbReference>
<dbReference type="GO" id="GO:0017001">
    <property type="term" value="P:antibiotic catabolic process"/>
    <property type="evidence" value="ECO:0007669"/>
    <property type="project" value="InterPro"/>
</dbReference>
<evidence type="ECO:0000313" key="7">
    <source>
        <dbReference type="Proteomes" id="UP000800200"/>
    </source>
</evidence>
<reference evidence="6" key="1">
    <citation type="journal article" date="2020" name="Stud. Mycol.">
        <title>101 Dothideomycetes genomes: a test case for predicting lifestyles and emergence of pathogens.</title>
        <authorList>
            <person name="Haridas S."/>
            <person name="Albert R."/>
            <person name="Binder M."/>
            <person name="Bloem J."/>
            <person name="Labutti K."/>
            <person name="Salamov A."/>
            <person name="Andreopoulos B."/>
            <person name="Baker S."/>
            <person name="Barry K."/>
            <person name="Bills G."/>
            <person name="Bluhm B."/>
            <person name="Cannon C."/>
            <person name="Castanera R."/>
            <person name="Culley D."/>
            <person name="Daum C."/>
            <person name="Ezra D."/>
            <person name="Gonzalez J."/>
            <person name="Henrissat B."/>
            <person name="Kuo A."/>
            <person name="Liang C."/>
            <person name="Lipzen A."/>
            <person name="Lutzoni F."/>
            <person name="Magnuson J."/>
            <person name="Mondo S."/>
            <person name="Nolan M."/>
            <person name="Ohm R."/>
            <person name="Pangilinan J."/>
            <person name="Park H.-J."/>
            <person name="Ramirez L."/>
            <person name="Alfaro M."/>
            <person name="Sun H."/>
            <person name="Tritt A."/>
            <person name="Yoshinaga Y."/>
            <person name="Zwiers L.-H."/>
            <person name="Turgeon B."/>
            <person name="Goodwin S."/>
            <person name="Spatafora J."/>
            <person name="Crous P."/>
            <person name="Grigoriev I."/>
        </authorList>
    </citation>
    <scope>NUCLEOTIDE SEQUENCE</scope>
    <source>
        <strain evidence="6">CBS 207.26</strain>
    </source>
</reference>
<evidence type="ECO:0000256" key="4">
    <source>
        <dbReference type="ARBA" id="ARBA00022833"/>
    </source>
</evidence>
<dbReference type="PROSITE" id="PS00743">
    <property type="entry name" value="BETA_LACTAMASE_B_1"/>
    <property type="match status" value="1"/>
</dbReference>
<protein>
    <submittedName>
        <fullName evidence="6">Metallo-hydrolase/oxidoreductase</fullName>
    </submittedName>
</protein>
<evidence type="ECO:0000256" key="2">
    <source>
        <dbReference type="ARBA" id="ARBA00022723"/>
    </source>
</evidence>
<organism evidence="6 7">
    <name type="scientific">Zopfia rhizophila CBS 207.26</name>
    <dbReference type="NCBI Taxonomy" id="1314779"/>
    <lineage>
        <taxon>Eukaryota</taxon>
        <taxon>Fungi</taxon>
        <taxon>Dikarya</taxon>
        <taxon>Ascomycota</taxon>
        <taxon>Pezizomycotina</taxon>
        <taxon>Dothideomycetes</taxon>
        <taxon>Dothideomycetes incertae sedis</taxon>
        <taxon>Zopfiaceae</taxon>
        <taxon>Zopfia</taxon>
    </lineage>
</organism>
<dbReference type="OrthoDB" id="449487at2759"/>
<dbReference type="AlphaFoldDB" id="A0A6A6D7W2"/>
<dbReference type="GO" id="GO:0008270">
    <property type="term" value="F:zinc ion binding"/>
    <property type="evidence" value="ECO:0007669"/>
    <property type="project" value="InterPro"/>
</dbReference>
<dbReference type="SMART" id="SM00849">
    <property type="entry name" value="Lactamase_B"/>
    <property type="match status" value="1"/>
</dbReference>
<dbReference type="SUPFAM" id="SSF56281">
    <property type="entry name" value="Metallo-hydrolase/oxidoreductase"/>
    <property type="match status" value="1"/>
</dbReference>
<evidence type="ECO:0000256" key="1">
    <source>
        <dbReference type="ARBA" id="ARBA00001947"/>
    </source>
</evidence>
<evidence type="ECO:0000259" key="5">
    <source>
        <dbReference type="SMART" id="SM00849"/>
    </source>
</evidence>
<dbReference type="GO" id="GO:0008800">
    <property type="term" value="F:beta-lactamase activity"/>
    <property type="evidence" value="ECO:0007669"/>
    <property type="project" value="InterPro"/>
</dbReference>
<dbReference type="InterPro" id="IPR051453">
    <property type="entry name" value="MBL_Glyoxalase_II"/>
</dbReference>
<name>A0A6A6D7W2_9PEZI</name>
<dbReference type="Proteomes" id="UP000800200">
    <property type="component" value="Unassembled WGS sequence"/>
</dbReference>
<dbReference type="PANTHER" id="PTHR46233">
    <property type="entry name" value="HYDROXYACYLGLUTATHIONE HYDROLASE GLOC"/>
    <property type="match status" value="1"/>
</dbReference>
<accession>A0A6A6D7W2</accession>
<keyword evidence="2" id="KW-0479">Metal-binding</keyword>
<evidence type="ECO:0000313" key="6">
    <source>
        <dbReference type="EMBL" id="KAF2175135.1"/>
    </source>
</evidence>
<dbReference type="CDD" id="cd16280">
    <property type="entry name" value="metallo-hydrolase-like_MBL-fold"/>
    <property type="match status" value="1"/>
</dbReference>
<dbReference type="InterPro" id="IPR001279">
    <property type="entry name" value="Metallo-B-lactamas"/>
</dbReference>
<gene>
    <name evidence="6" type="ORF">K469DRAFT_724427</name>
</gene>
<dbReference type="InterPro" id="IPR001018">
    <property type="entry name" value="Beta-lactamase_class-B_CS"/>
</dbReference>
<feature type="domain" description="Metallo-beta-lactamase" evidence="5">
    <location>
        <begin position="86"/>
        <end position="265"/>
    </location>
</feature>
<comment type="cofactor">
    <cofactor evidence="1">
        <name>Zn(2+)</name>
        <dbReference type="ChEBI" id="CHEBI:29105"/>
    </cofactor>
</comment>